<accession>A0A2Z6R6V4</accession>
<name>A0A2Z6R6V4_9GLOM</name>
<feature type="compositionally biased region" description="Polar residues" evidence="1">
    <location>
        <begin position="1"/>
        <end position="18"/>
    </location>
</feature>
<dbReference type="EMBL" id="BEXD01001991">
    <property type="protein sequence ID" value="GBB96592.1"/>
    <property type="molecule type" value="Genomic_DNA"/>
</dbReference>
<sequence length="160" mass="18277">MGLPSENNNNQRRVNTPKVTRPIRPKSPRPHSPSPVSAPVVHTKGKDRRKEKVTPTPVPEPELEKELPKSKIVITSSKPNEVERQDTHDNNARKSGKHLRTRGARLRRRWTEITGEECDLPKTLKECQRLHNDLLQADDESFENVYASTSSTKLEQHPTQ</sequence>
<evidence type="ECO:0000313" key="2">
    <source>
        <dbReference type="EMBL" id="GBB96592.1"/>
    </source>
</evidence>
<reference evidence="2 3" key="1">
    <citation type="submission" date="2017-11" db="EMBL/GenBank/DDBJ databases">
        <title>The genome of Rhizophagus clarus HR1 reveals common genetic basis of auxotrophy among arbuscular mycorrhizal fungi.</title>
        <authorList>
            <person name="Kobayashi Y."/>
        </authorList>
    </citation>
    <scope>NUCLEOTIDE SEQUENCE [LARGE SCALE GENOMIC DNA]</scope>
    <source>
        <strain evidence="2 3">HR1</strain>
    </source>
</reference>
<feature type="compositionally biased region" description="Basic residues" evidence="1">
    <location>
        <begin position="94"/>
        <end position="103"/>
    </location>
</feature>
<evidence type="ECO:0000256" key="1">
    <source>
        <dbReference type="SAM" id="MobiDB-lite"/>
    </source>
</evidence>
<feature type="region of interest" description="Disordered" evidence="1">
    <location>
        <begin position="1"/>
        <end position="103"/>
    </location>
</feature>
<feature type="compositionally biased region" description="Basic and acidic residues" evidence="1">
    <location>
        <begin position="80"/>
        <end position="92"/>
    </location>
</feature>
<proteinExistence type="predicted"/>
<dbReference type="AlphaFoldDB" id="A0A2Z6R6V4"/>
<comment type="caution">
    <text evidence="2">The sequence shown here is derived from an EMBL/GenBank/DDBJ whole genome shotgun (WGS) entry which is preliminary data.</text>
</comment>
<keyword evidence="3" id="KW-1185">Reference proteome</keyword>
<gene>
    <name evidence="2" type="ORF">RclHR1_27900002</name>
</gene>
<dbReference type="Proteomes" id="UP000247702">
    <property type="component" value="Unassembled WGS sequence"/>
</dbReference>
<organism evidence="2 3">
    <name type="scientific">Rhizophagus clarus</name>
    <dbReference type="NCBI Taxonomy" id="94130"/>
    <lineage>
        <taxon>Eukaryota</taxon>
        <taxon>Fungi</taxon>
        <taxon>Fungi incertae sedis</taxon>
        <taxon>Mucoromycota</taxon>
        <taxon>Glomeromycotina</taxon>
        <taxon>Glomeromycetes</taxon>
        <taxon>Glomerales</taxon>
        <taxon>Glomeraceae</taxon>
        <taxon>Rhizophagus</taxon>
    </lineage>
</organism>
<evidence type="ECO:0000313" key="3">
    <source>
        <dbReference type="Proteomes" id="UP000247702"/>
    </source>
</evidence>
<protein>
    <submittedName>
        <fullName evidence="2">Uncharacterized protein</fullName>
    </submittedName>
</protein>